<sequence>MATLREKTALVVGAGSLGGPVALALAAAGVGRLVLVDSALVELPDLAAQPLLRDADVGQPRAAAAVRRLARLFPGLELDARADLDARSAVRVARSADVVVDASSRFDTMFLVNDAAVAAGRPLAHAGLLQLTAQLLTVVPGVTGCLRCLFEGPPPGAASSGAAPGVLGPMAGFAGSLLGAEAVRLLEGGPGTYRGRLLVHEARSGRSRCVPVRRRAGCAACGGILPGAGGAP</sequence>
<name>A0ABM7X2U5_9BACT</name>
<dbReference type="Pfam" id="PF00899">
    <property type="entry name" value="ThiF"/>
    <property type="match status" value="1"/>
</dbReference>
<evidence type="ECO:0000259" key="1">
    <source>
        <dbReference type="Pfam" id="PF00899"/>
    </source>
</evidence>
<reference evidence="3" key="1">
    <citation type="journal article" date="2022" name="Int. J. Syst. Evol. Microbiol.">
        <title>Anaeromyxobacter oryzae sp. nov., Anaeromyxobacter diazotrophicus sp. nov. and Anaeromyxobacter paludicola sp. nov., isolated from paddy soils.</title>
        <authorList>
            <person name="Itoh H."/>
            <person name="Xu Z."/>
            <person name="Mise K."/>
            <person name="Masuda Y."/>
            <person name="Ushijima N."/>
            <person name="Hayakawa C."/>
            <person name="Shiratori Y."/>
            <person name="Senoo K."/>
        </authorList>
    </citation>
    <scope>NUCLEOTIDE SEQUENCE [LARGE SCALE GENOMIC DNA]</scope>
    <source>
        <strain evidence="3">Red232</strain>
    </source>
</reference>
<keyword evidence="3" id="KW-1185">Reference proteome</keyword>
<dbReference type="PANTHER" id="PTHR10953:SF102">
    <property type="entry name" value="ADENYLYLTRANSFERASE AND SULFURTRANSFERASE MOCS3"/>
    <property type="match status" value="1"/>
</dbReference>
<proteinExistence type="predicted"/>
<gene>
    <name evidence="2" type="ORF">AMOR_51040</name>
</gene>
<dbReference type="PANTHER" id="PTHR10953">
    <property type="entry name" value="UBIQUITIN-ACTIVATING ENZYME E1"/>
    <property type="match status" value="1"/>
</dbReference>
<evidence type="ECO:0000313" key="2">
    <source>
        <dbReference type="EMBL" id="BDG06108.1"/>
    </source>
</evidence>
<dbReference type="EMBL" id="AP025591">
    <property type="protein sequence ID" value="BDG06108.1"/>
    <property type="molecule type" value="Genomic_DNA"/>
</dbReference>
<dbReference type="Gene3D" id="3.40.50.720">
    <property type="entry name" value="NAD(P)-binding Rossmann-like Domain"/>
    <property type="match status" value="1"/>
</dbReference>
<dbReference type="RefSeq" id="WP_248355416.1">
    <property type="nucleotide sequence ID" value="NZ_AP025591.1"/>
</dbReference>
<accession>A0ABM7X2U5</accession>
<organism evidence="2 3">
    <name type="scientific">Anaeromyxobacter oryzae</name>
    <dbReference type="NCBI Taxonomy" id="2918170"/>
    <lineage>
        <taxon>Bacteria</taxon>
        <taxon>Pseudomonadati</taxon>
        <taxon>Myxococcota</taxon>
        <taxon>Myxococcia</taxon>
        <taxon>Myxococcales</taxon>
        <taxon>Cystobacterineae</taxon>
        <taxon>Anaeromyxobacteraceae</taxon>
        <taxon>Anaeromyxobacter</taxon>
    </lineage>
</organism>
<dbReference type="SUPFAM" id="SSF69572">
    <property type="entry name" value="Activating enzymes of the ubiquitin-like proteins"/>
    <property type="match status" value="1"/>
</dbReference>
<feature type="domain" description="THIF-type NAD/FAD binding fold" evidence="1">
    <location>
        <begin position="3"/>
        <end position="218"/>
    </location>
</feature>
<evidence type="ECO:0000313" key="3">
    <source>
        <dbReference type="Proteomes" id="UP001162891"/>
    </source>
</evidence>
<dbReference type="Proteomes" id="UP001162891">
    <property type="component" value="Chromosome"/>
</dbReference>
<protein>
    <recommendedName>
        <fullName evidence="1">THIF-type NAD/FAD binding fold domain-containing protein</fullName>
    </recommendedName>
</protein>
<dbReference type="InterPro" id="IPR035985">
    <property type="entry name" value="Ubiquitin-activating_enz"/>
</dbReference>
<dbReference type="InterPro" id="IPR045886">
    <property type="entry name" value="ThiF/MoeB/HesA"/>
</dbReference>
<dbReference type="InterPro" id="IPR000594">
    <property type="entry name" value="ThiF_NAD_FAD-bd"/>
</dbReference>